<accession>A0A086KEW4</accession>
<dbReference type="VEuPathDB" id="ToxoDB:TGFOU_267530"/>
<proteinExistence type="predicted"/>
<comment type="caution">
    <text evidence="1">The sequence shown here is derived from an EMBL/GenBank/DDBJ whole genome shotgun (WGS) entry which is preliminary data.</text>
</comment>
<name>A0A086KEW4_TOXGO</name>
<dbReference type="Proteomes" id="UP000028838">
    <property type="component" value="Unassembled WGS sequence"/>
</dbReference>
<protein>
    <submittedName>
        <fullName evidence="1">Uncharacterized protein</fullName>
    </submittedName>
</protein>
<gene>
    <name evidence="1" type="ORF">TGFOU_267530</name>
</gene>
<evidence type="ECO:0000313" key="1">
    <source>
        <dbReference type="EMBL" id="KFG42932.1"/>
    </source>
</evidence>
<organism evidence="1 2">
    <name type="scientific">Toxoplasma gondii FOU</name>
    <dbReference type="NCBI Taxonomy" id="943167"/>
    <lineage>
        <taxon>Eukaryota</taxon>
        <taxon>Sar</taxon>
        <taxon>Alveolata</taxon>
        <taxon>Apicomplexa</taxon>
        <taxon>Conoidasida</taxon>
        <taxon>Coccidia</taxon>
        <taxon>Eucoccidiorida</taxon>
        <taxon>Eimeriorina</taxon>
        <taxon>Sarcocystidae</taxon>
        <taxon>Toxoplasma</taxon>
    </lineage>
</organism>
<reference evidence="1 2" key="1">
    <citation type="submission" date="2014-07" db="EMBL/GenBank/DDBJ databases">
        <authorList>
            <person name="Sibley D."/>
            <person name="Venepally P."/>
            <person name="Karamycheva S."/>
            <person name="Hadjithomas M."/>
            <person name="Khan A."/>
            <person name="Brunk B."/>
            <person name="Roos D."/>
            <person name="Caler E."/>
            <person name="Lorenzi H."/>
        </authorList>
    </citation>
    <scope>NUCLEOTIDE SEQUENCE [LARGE SCALE GENOMIC DNA]</scope>
    <source>
        <strain evidence="1 2">FOU</strain>
    </source>
</reference>
<dbReference type="EMBL" id="AEYH02002118">
    <property type="protein sequence ID" value="KFG42932.1"/>
    <property type="molecule type" value="Genomic_DNA"/>
</dbReference>
<sequence length="118" mass="13047">MHSALCLSGGASIALHIRSVPRKYFLFSLFTLSTCLSSSLILFACSSSSLQCFLLPRGSLWKGDCHFQEREMSQRLTSLLRLGICLTASVPLHLGCSESRSLRFVAHTLPVHFVFIVT</sequence>
<evidence type="ECO:0000313" key="2">
    <source>
        <dbReference type="Proteomes" id="UP000028838"/>
    </source>
</evidence>
<dbReference type="AlphaFoldDB" id="A0A086KEW4"/>